<evidence type="ECO:0000256" key="3">
    <source>
        <dbReference type="ARBA" id="ARBA00022801"/>
    </source>
</evidence>
<evidence type="ECO:0000256" key="7">
    <source>
        <dbReference type="RuleBase" id="RU003355"/>
    </source>
</evidence>
<protein>
    <submittedName>
        <fullName evidence="10">Peptidase, S8/S53 family</fullName>
        <ecNumber evidence="10">3.4.21.-</ecNumber>
    </submittedName>
</protein>
<dbReference type="PIRSF" id="PIRSF037894">
    <property type="entry name" value="Subtilisin_rel_CspABC"/>
    <property type="match status" value="1"/>
</dbReference>
<comment type="similarity">
    <text evidence="1 6 7">Belongs to the peptidase S8 family.</text>
</comment>
<keyword evidence="11" id="KW-1185">Reference proteome</keyword>
<dbReference type="EMBL" id="ABYI02000034">
    <property type="protein sequence ID" value="EEG73062.1"/>
    <property type="molecule type" value="Genomic_DNA"/>
</dbReference>
<feature type="domain" description="Csp protease B prodomain" evidence="9">
    <location>
        <begin position="4"/>
        <end position="91"/>
    </location>
</feature>
<feature type="domain" description="Peptidase S8/S53" evidence="8">
    <location>
        <begin position="118"/>
        <end position="312"/>
    </location>
</feature>
<dbReference type="GO" id="GO:0004252">
    <property type="term" value="F:serine-type endopeptidase activity"/>
    <property type="evidence" value="ECO:0007669"/>
    <property type="project" value="UniProtKB-UniRule"/>
</dbReference>
<keyword evidence="3 6" id="KW-0378">Hydrolase</keyword>
<comment type="caution">
    <text evidence="10">The sequence shown here is derived from an EMBL/GenBank/DDBJ whole genome shotgun (WGS) entry which is preliminary data.</text>
</comment>
<dbReference type="STRING" id="553973.CLOHYLEM_07085"/>
<dbReference type="InterPro" id="IPR015500">
    <property type="entry name" value="Peptidase_S8_subtilisin-rel"/>
</dbReference>
<evidence type="ECO:0000256" key="6">
    <source>
        <dbReference type="PROSITE-ProRule" id="PRU01240"/>
    </source>
</evidence>
<evidence type="ECO:0000313" key="10">
    <source>
        <dbReference type="EMBL" id="EEG73062.1"/>
    </source>
</evidence>
<dbReference type="InterPro" id="IPR041365">
    <property type="entry name" value="CspB_prodomain"/>
</dbReference>
<dbReference type="PANTHER" id="PTHR43806:SF11">
    <property type="entry name" value="CEREVISIN-RELATED"/>
    <property type="match status" value="1"/>
</dbReference>
<dbReference type="InterPro" id="IPR023828">
    <property type="entry name" value="Peptidase_S8_Ser-AS"/>
</dbReference>
<evidence type="ECO:0000313" key="11">
    <source>
        <dbReference type="Proteomes" id="UP000004893"/>
    </source>
</evidence>
<organism evidence="10 11">
    <name type="scientific">[Clostridium] hylemonae DSM 15053</name>
    <dbReference type="NCBI Taxonomy" id="553973"/>
    <lineage>
        <taxon>Bacteria</taxon>
        <taxon>Bacillati</taxon>
        <taxon>Bacillota</taxon>
        <taxon>Clostridia</taxon>
        <taxon>Lachnospirales</taxon>
        <taxon>Lachnospiraceae</taxon>
    </lineage>
</organism>
<feature type="active site" description="Charge relay system" evidence="5 6">
    <location>
        <position position="127"/>
    </location>
</feature>
<name>C0C4R9_9FIRM</name>
<dbReference type="eggNOG" id="COG1404">
    <property type="taxonomic scope" value="Bacteria"/>
</dbReference>
<dbReference type="PRINTS" id="PR00723">
    <property type="entry name" value="SUBTILISIN"/>
</dbReference>
<keyword evidence="4 6" id="KW-0720">Serine protease</keyword>
<proteinExistence type="inferred from homology"/>
<dbReference type="InterPro" id="IPR050131">
    <property type="entry name" value="Peptidase_S8_subtilisin-like"/>
</dbReference>
<evidence type="ECO:0000259" key="8">
    <source>
        <dbReference type="Pfam" id="PF00082"/>
    </source>
</evidence>
<dbReference type="Gene3D" id="3.40.50.200">
    <property type="entry name" value="Peptidase S8/S53 domain"/>
    <property type="match status" value="1"/>
</dbReference>
<dbReference type="SUPFAM" id="SSF52743">
    <property type="entry name" value="Subtilisin-like"/>
    <property type="match status" value="1"/>
</dbReference>
<dbReference type="HOGENOM" id="CLU_025670_0_0_9"/>
<dbReference type="AlphaFoldDB" id="C0C4R9"/>
<keyword evidence="2 6" id="KW-0645">Protease</keyword>
<dbReference type="InterPro" id="IPR022398">
    <property type="entry name" value="Peptidase_S8_His-AS"/>
</dbReference>
<feature type="active site" description="Charge relay system" evidence="5 6">
    <location>
        <position position="516"/>
    </location>
</feature>
<accession>C0C4R9</accession>
<dbReference type="Proteomes" id="UP000004893">
    <property type="component" value="Unassembled WGS sequence"/>
</dbReference>
<feature type="domain" description="Peptidase S8/S53" evidence="8">
    <location>
        <begin position="448"/>
        <end position="572"/>
    </location>
</feature>
<evidence type="ECO:0000256" key="4">
    <source>
        <dbReference type="ARBA" id="ARBA00022825"/>
    </source>
</evidence>
<dbReference type="PROSITE" id="PS00136">
    <property type="entry name" value="SUBTILASE_ASP"/>
    <property type="match status" value="1"/>
</dbReference>
<sequence length="582" mass="62929">MTSQKADNLLNLALDATEEEREKSLELDVGYNPVDRQWDLIIKYSGDLGPVRELADEVVELQNEYAVITIRESLIGALSGLVQVEYIEKPKRLFFQVANGRRVSCIDEVQGARFSLSGQGTLVAVIDSGIDYANPDFRNDDGTTRIKALWDQSSVPGDGGQPPAGYAIGVEYSTERINEALSAGTEVGMRSIVPSRDTSGHGTAVAGIAAGNGRGSLGRQYRGVAVESELLVVKLASPRRDGFPRTTELMQGIDYVIRKAVEYEMPVAVNISFGNTYGAHDGTSLLERFIDDISNLWKSCISIGAGNEAASAGHTSGILTEGQETVIELAVQDNQPTLNVQIWKAYTDVVDISLITPSGIRVGPIQEILGPQRFTAGQTEILLYYGEPSPYSASQEIFIDMLPRESYISAGIWRIVLYPRRVVTGFYEMWLPSENVLNRGTGFTFPTDDATLTIPSTAGRAIAVGAYNALDFTYAGFSGRGFSGDRRFIKPDLAAPGVNVTTVTVGGGYAAFTGTSFAAPFVSGSTALLMEWGIVRGNDPYLYGEKVKAYLRRGARPLPGFTEYPNPQVGYGALCVRDSLPV</sequence>
<dbReference type="PROSITE" id="PS00138">
    <property type="entry name" value="SUBTILASE_SER"/>
    <property type="match status" value="1"/>
</dbReference>
<dbReference type="OrthoDB" id="9762689at2"/>
<evidence type="ECO:0000256" key="5">
    <source>
        <dbReference type="PIRSR" id="PIRSR615500-1"/>
    </source>
</evidence>
<dbReference type="InterPro" id="IPR000209">
    <property type="entry name" value="Peptidase_S8/S53_dom"/>
</dbReference>
<dbReference type="Gene3D" id="2.60.120.1290">
    <property type="match status" value="1"/>
</dbReference>
<reference evidence="10" key="2">
    <citation type="submission" date="2013-06" db="EMBL/GenBank/DDBJ databases">
        <title>Draft genome sequence of Clostridium hylemonae (DSM 15053).</title>
        <authorList>
            <person name="Sudarsanam P."/>
            <person name="Ley R."/>
            <person name="Guruge J."/>
            <person name="Turnbaugh P.J."/>
            <person name="Mahowald M."/>
            <person name="Liep D."/>
            <person name="Gordon J."/>
        </authorList>
    </citation>
    <scope>NUCLEOTIDE SEQUENCE</scope>
    <source>
        <strain evidence="10">DSM 15053</strain>
    </source>
</reference>
<gene>
    <name evidence="10" type="ORF">CLOHYLEM_07085</name>
</gene>
<reference evidence="10" key="1">
    <citation type="submission" date="2009-02" db="EMBL/GenBank/DDBJ databases">
        <authorList>
            <person name="Fulton L."/>
            <person name="Clifton S."/>
            <person name="Fulton B."/>
            <person name="Xu J."/>
            <person name="Minx P."/>
            <person name="Pepin K.H."/>
            <person name="Johnson M."/>
            <person name="Bhonagiri V."/>
            <person name="Nash W.E."/>
            <person name="Mardis E.R."/>
            <person name="Wilson R.K."/>
        </authorList>
    </citation>
    <scope>NUCLEOTIDE SEQUENCE [LARGE SCALE GENOMIC DNA]</scope>
    <source>
        <strain evidence="10">DSM 15053</strain>
    </source>
</reference>
<evidence type="ECO:0000256" key="1">
    <source>
        <dbReference type="ARBA" id="ARBA00011073"/>
    </source>
</evidence>
<dbReference type="InterPro" id="IPR034045">
    <property type="entry name" value="Pep_S8_CspA-like"/>
</dbReference>
<dbReference type="Pfam" id="PF18425">
    <property type="entry name" value="CspB_prodomain"/>
    <property type="match status" value="1"/>
</dbReference>
<dbReference type="Gene3D" id="3.30.70.2980">
    <property type="match status" value="1"/>
</dbReference>
<dbReference type="PANTHER" id="PTHR43806">
    <property type="entry name" value="PEPTIDASE S8"/>
    <property type="match status" value="1"/>
</dbReference>
<dbReference type="CDD" id="cd07478">
    <property type="entry name" value="Peptidases_S8_CspA-like"/>
    <property type="match status" value="1"/>
</dbReference>
<dbReference type="RefSeq" id="WP_006444441.1">
    <property type="nucleotide sequence ID" value="NZ_CP036524.1"/>
</dbReference>
<dbReference type="InterPro" id="IPR023827">
    <property type="entry name" value="Peptidase_S8_Asp-AS"/>
</dbReference>
<dbReference type="PROSITE" id="PS51892">
    <property type="entry name" value="SUBTILASE"/>
    <property type="match status" value="1"/>
</dbReference>
<dbReference type="InterPro" id="IPR017310">
    <property type="entry name" value="Pept_S8A_subtilisin_clostridia"/>
</dbReference>
<feature type="active site" description="Charge relay system" evidence="5 6">
    <location>
        <position position="201"/>
    </location>
</feature>
<evidence type="ECO:0000256" key="2">
    <source>
        <dbReference type="ARBA" id="ARBA00022670"/>
    </source>
</evidence>
<dbReference type="Pfam" id="PF00082">
    <property type="entry name" value="Peptidase_S8"/>
    <property type="match status" value="2"/>
</dbReference>
<dbReference type="PROSITE" id="PS00137">
    <property type="entry name" value="SUBTILASE_HIS"/>
    <property type="match status" value="1"/>
</dbReference>
<dbReference type="GO" id="GO:0006508">
    <property type="term" value="P:proteolysis"/>
    <property type="evidence" value="ECO:0007669"/>
    <property type="project" value="UniProtKB-KW"/>
</dbReference>
<evidence type="ECO:0000259" key="9">
    <source>
        <dbReference type="Pfam" id="PF18425"/>
    </source>
</evidence>
<dbReference type="InterPro" id="IPR036852">
    <property type="entry name" value="Peptidase_S8/S53_dom_sf"/>
</dbReference>
<dbReference type="EC" id="3.4.21.-" evidence="10"/>